<dbReference type="InterPro" id="IPR016035">
    <property type="entry name" value="Acyl_Trfase/lysoPLipase"/>
</dbReference>
<dbReference type="RefSeq" id="XP_028516113.1">
    <property type="nucleotide sequence ID" value="XM_028660312.1"/>
</dbReference>
<feature type="transmembrane region" description="Helical" evidence="2">
    <location>
        <begin position="98"/>
        <end position="121"/>
    </location>
</feature>
<dbReference type="Proteomes" id="UP000887567">
    <property type="component" value="Unplaced"/>
</dbReference>
<dbReference type="InterPro" id="IPR002641">
    <property type="entry name" value="PNPLA_dom"/>
</dbReference>
<keyword evidence="1" id="KW-0443">Lipid metabolism</keyword>
<evidence type="ECO:0000313" key="4">
    <source>
        <dbReference type="EnsemblMetazoa" id="XP_028516113.1"/>
    </source>
</evidence>
<feature type="transmembrane region" description="Helical" evidence="2">
    <location>
        <begin position="282"/>
        <end position="300"/>
    </location>
</feature>
<dbReference type="SUPFAM" id="SSF52151">
    <property type="entry name" value="FabD/lysophospholipase-like"/>
    <property type="match status" value="1"/>
</dbReference>
<dbReference type="OrthoDB" id="5972340at2759"/>
<protein>
    <recommendedName>
        <fullName evidence="3">PNPLA domain-containing protein</fullName>
    </recommendedName>
</protein>
<dbReference type="Gene3D" id="3.40.1090.10">
    <property type="entry name" value="Cytosolic phospholipase A2 catalytic domain"/>
    <property type="match status" value="1"/>
</dbReference>
<evidence type="ECO:0000313" key="5">
    <source>
        <dbReference type="Proteomes" id="UP000887567"/>
    </source>
</evidence>
<accession>A0A913YM57</accession>
<dbReference type="AlphaFoldDB" id="A0A913YM57"/>
<evidence type="ECO:0000256" key="1">
    <source>
        <dbReference type="ARBA" id="ARBA00023098"/>
    </source>
</evidence>
<keyword evidence="2" id="KW-0472">Membrane</keyword>
<keyword evidence="2" id="KW-0812">Transmembrane</keyword>
<dbReference type="GO" id="GO:0006629">
    <property type="term" value="P:lipid metabolic process"/>
    <property type="evidence" value="ECO:0007669"/>
    <property type="project" value="UniProtKB-KW"/>
</dbReference>
<evidence type="ECO:0000259" key="3">
    <source>
        <dbReference type="Pfam" id="PF01734"/>
    </source>
</evidence>
<feature type="transmembrane region" description="Helical" evidence="2">
    <location>
        <begin position="248"/>
        <end position="266"/>
    </location>
</feature>
<feature type="transmembrane region" description="Helical" evidence="2">
    <location>
        <begin position="221"/>
        <end position="241"/>
    </location>
</feature>
<dbReference type="GeneID" id="114575452"/>
<proteinExistence type="predicted"/>
<dbReference type="EnsemblMetazoa" id="XM_028660312.1">
    <property type="protein sequence ID" value="XP_028516113.1"/>
    <property type="gene ID" value="LOC114575452"/>
</dbReference>
<dbReference type="KEGG" id="epa:114575452"/>
<feature type="domain" description="PNPLA" evidence="3">
    <location>
        <begin position="11"/>
        <end position="55"/>
    </location>
</feature>
<keyword evidence="5" id="KW-1185">Reference proteome</keyword>
<reference evidence="4" key="1">
    <citation type="submission" date="2022-11" db="UniProtKB">
        <authorList>
            <consortium name="EnsemblMetazoa"/>
        </authorList>
    </citation>
    <scope>IDENTIFICATION</scope>
</reference>
<feature type="transmembrane region" description="Helical" evidence="2">
    <location>
        <begin position="195"/>
        <end position="215"/>
    </location>
</feature>
<keyword evidence="2" id="KW-1133">Transmembrane helix</keyword>
<organism evidence="4 5">
    <name type="scientific">Exaiptasia diaphana</name>
    <name type="common">Tropical sea anemone</name>
    <name type="synonym">Aiptasia pulchella</name>
    <dbReference type="NCBI Taxonomy" id="2652724"/>
    <lineage>
        <taxon>Eukaryota</taxon>
        <taxon>Metazoa</taxon>
        <taxon>Cnidaria</taxon>
        <taxon>Anthozoa</taxon>
        <taxon>Hexacorallia</taxon>
        <taxon>Actiniaria</taxon>
        <taxon>Aiptasiidae</taxon>
        <taxon>Exaiptasia</taxon>
    </lineage>
</organism>
<dbReference type="Pfam" id="PF01734">
    <property type="entry name" value="Patatin"/>
    <property type="match status" value="1"/>
</dbReference>
<evidence type="ECO:0000256" key="2">
    <source>
        <dbReference type="SAM" id="Phobius"/>
    </source>
</evidence>
<sequence length="310" mass="35430">MASQVLDKTGLAFSGGGVRSAAFCSGVLRRLLQKRVTIDYLSSVSGGGYTAASYMDWKYRHGKKDDPDWHHAYFENLRKYANPLCDCFNPARGIVDGVLMVLVLFVLTVVLPLLKAFSYVIPITFIVDSIVGDILRNQFECRKENITGKVKRTCSPKSDLATSNIIWIIIVMFLVFLVVHLLAKRMHKRNAKNLLTYLYRISGFAFAMVFLPWVLEIFEEIIPEWADVLAVGVVFAVWIGFPSWRHKAFKTLIILVYAYFVKWVVFKTPIAGIKYEERLHRALVWVSGVLLWLVPYLGIFEMYGGHLFEE</sequence>
<feature type="transmembrane region" description="Helical" evidence="2">
    <location>
        <begin position="165"/>
        <end position="183"/>
    </location>
</feature>
<name>A0A913YM57_EXADI</name>